<reference evidence="1 2" key="1">
    <citation type="journal article" date="2016" name="BMC Microbiol.">
        <title>Fucosyllactose and L-fucose utilization of infant Bifidobacterium longum and Bifidobacterium kashiwanohense.</title>
        <authorList>
            <person name="Bunesova V."/>
            <person name="Lacroix C."/>
            <person name="Schwab C."/>
        </authorList>
    </citation>
    <scope>NUCLEOTIDE SEQUENCE [LARGE SCALE GENOMIC DNA]</scope>
    <source>
        <strain evidence="1 2">BSM11-5</strain>
    </source>
</reference>
<proteinExistence type="predicted"/>
<protein>
    <recommendedName>
        <fullName evidence="3">DNA-binding protein</fullName>
    </recommendedName>
</protein>
<gene>
    <name evidence="1" type="ORF">BFS26_08645</name>
</gene>
<evidence type="ECO:0000313" key="1">
    <source>
        <dbReference type="EMBL" id="OIN62337.1"/>
    </source>
</evidence>
<evidence type="ECO:0000313" key="2">
    <source>
        <dbReference type="Proteomes" id="UP000181801"/>
    </source>
</evidence>
<accession>A0A1S2VUE0</accession>
<dbReference type="EMBL" id="MOAE01000039">
    <property type="protein sequence ID" value="OIN62337.1"/>
    <property type="molecule type" value="Genomic_DNA"/>
</dbReference>
<comment type="caution">
    <text evidence="1">The sequence shown here is derived from an EMBL/GenBank/DDBJ whole genome shotgun (WGS) entry which is preliminary data.</text>
</comment>
<dbReference type="Proteomes" id="UP000181801">
    <property type="component" value="Unassembled WGS sequence"/>
</dbReference>
<dbReference type="RefSeq" id="WP_047285074.1">
    <property type="nucleotide sequence ID" value="NZ_MOAE01000039.1"/>
</dbReference>
<dbReference type="AlphaFoldDB" id="A0A1S2VUE0"/>
<evidence type="ECO:0008006" key="3">
    <source>
        <dbReference type="Google" id="ProtNLM"/>
    </source>
</evidence>
<name>A0A1S2VUE0_BIFLN</name>
<sequence>MSATITGFEPYISDDEVVSRMPGMTKGNLAQLRYTGKGPKFYKPSPRVVLYKWSDVQNWIEDHAQTKTR</sequence>
<organism evidence="1 2">
    <name type="scientific">Bifidobacterium longum subsp. suis</name>
    <dbReference type="NCBI Taxonomy" id="1695"/>
    <lineage>
        <taxon>Bacteria</taxon>
        <taxon>Bacillati</taxon>
        <taxon>Actinomycetota</taxon>
        <taxon>Actinomycetes</taxon>
        <taxon>Bifidobacteriales</taxon>
        <taxon>Bifidobacteriaceae</taxon>
        <taxon>Bifidobacterium</taxon>
    </lineage>
</organism>